<comment type="caution">
    <text evidence="2">The sequence shown here is derived from an EMBL/GenBank/DDBJ whole genome shotgun (WGS) entry which is preliminary data.</text>
</comment>
<reference evidence="2 3" key="1">
    <citation type="submission" date="2017-07" db="EMBL/GenBank/DDBJ databases">
        <title>An improved, manually edited Actinidia chinensis var. chinensis (kiwifruit) genome highlights the challenges associated with draft genomes and gene prediction in plants.</title>
        <authorList>
            <person name="Pilkington S."/>
            <person name="Crowhurst R."/>
            <person name="Hilario E."/>
            <person name="Nardozza S."/>
            <person name="Fraser L."/>
            <person name="Peng Y."/>
            <person name="Gunaseelan K."/>
            <person name="Simpson R."/>
            <person name="Tahir J."/>
            <person name="Deroles S."/>
            <person name="Templeton K."/>
            <person name="Luo Z."/>
            <person name="Davy M."/>
            <person name="Cheng C."/>
            <person name="Mcneilage M."/>
            <person name="Scaglione D."/>
            <person name="Liu Y."/>
            <person name="Zhang Q."/>
            <person name="Datson P."/>
            <person name="De Silva N."/>
            <person name="Gardiner S."/>
            <person name="Bassett H."/>
            <person name="Chagne D."/>
            <person name="Mccallum J."/>
            <person name="Dzierzon H."/>
            <person name="Deng C."/>
            <person name="Wang Y.-Y."/>
            <person name="Barron N."/>
            <person name="Manako K."/>
            <person name="Bowen J."/>
            <person name="Foster T."/>
            <person name="Erridge Z."/>
            <person name="Tiffin H."/>
            <person name="Waite C."/>
            <person name="Davies K."/>
            <person name="Grierson E."/>
            <person name="Laing W."/>
            <person name="Kirk R."/>
            <person name="Chen X."/>
            <person name="Wood M."/>
            <person name="Montefiori M."/>
            <person name="Brummell D."/>
            <person name="Schwinn K."/>
            <person name="Catanach A."/>
            <person name="Fullerton C."/>
            <person name="Li D."/>
            <person name="Meiyalaghan S."/>
            <person name="Nieuwenhuizen N."/>
            <person name="Read N."/>
            <person name="Prakash R."/>
            <person name="Hunter D."/>
            <person name="Zhang H."/>
            <person name="Mckenzie M."/>
            <person name="Knabel M."/>
            <person name="Harris A."/>
            <person name="Allan A."/>
            <person name="Chen A."/>
            <person name="Janssen B."/>
            <person name="Plunkett B."/>
            <person name="Dwamena C."/>
            <person name="Voogd C."/>
            <person name="Leif D."/>
            <person name="Lafferty D."/>
            <person name="Souleyre E."/>
            <person name="Varkonyi-Gasic E."/>
            <person name="Gambi F."/>
            <person name="Hanley J."/>
            <person name="Yao J.-L."/>
            <person name="Cheung J."/>
            <person name="David K."/>
            <person name="Warren B."/>
            <person name="Marsh K."/>
            <person name="Snowden K."/>
            <person name="Lin-Wang K."/>
            <person name="Brian L."/>
            <person name="Martinez-Sanchez M."/>
            <person name="Wang M."/>
            <person name="Ileperuma N."/>
            <person name="Macnee N."/>
            <person name="Campin R."/>
            <person name="Mcatee P."/>
            <person name="Drummond R."/>
            <person name="Espley R."/>
            <person name="Ireland H."/>
            <person name="Wu R."/>
            <person name="Atkinson R."/>
            <person name="Karunairetnam S."/>
            <person name="Bulley S."/>
            <person name="Chunkath S."/>
            <person name="Hanley Z."/>
            <person name="Storey R."/>
            <person name="Thrimawithana A."/>
            <person name="Thomson S."/>
            <person name="David C."/>
            <person name="Testolin R."/>
        </authorList>
    </citation>
    <scope>NUCLEOTIDE SEQUENCE [LARGE SCALE GENOMIC DNA]</scope>
    <source>
        <strain evidence="3">cv. Red5</strain>
        <tissue evidence="2">Young leaf</tissue>
    </source>
</reference>
<feature type="compositionally biased region" description="Acidic residues" evidence="1">
    <location>
        <begin position="75"/>
        <end position="86"/>
    </location>
</feature>
<dbReference type="Proteomes" id="UP000241394">
    <property type="component" value="Chromosome LG16"/>
</dbReference>
<feature type="compositionally biased region" description="Pro residues" evidence="1">
    <location>
        <begin position="141"/>
        <end position="159"/>
    </location>
</feature>
<evidence type="ECO:0000313" key="3">
    <source>
        <dbReference type="Proteomes" id="UP000241394"/>
    </source>
</evidence>
<dbReference type="AlphaFoldDB" id="A0A2R6QI39"/>
<protein>
    <submittedName>
        <fullName evidence="2">DNA double-strand break repair Rad50 ATPase</fullName>
    </submittedName>
</protein>
<gene>
    <name evidence="2" type="ORF">CEY00_Acc18626</name>
</gene>
<keyword evidence="3" id="KW-1185">Reference proteome</keyword>
<organism evidence="2 3">
    <name type="scientific">Actinidia chinensis var. chinensis</name>
    <name type="common">Chinese soft-hair kiwi</name>
    <dbReference type="NCBI Taxonomy" id="1590841"/>
    <lineage>
        <taxon>Eukaryota</taxon>
        <taxon>Viridiplantae</taxon>
        <taxon>Streptophyta</taxon>
        <taxon>Embryophyta</taxon>
        <taxon>Tracheophyta</taxon>
        <taxon>Spermatophyta</taxon>
        <taxon>Magnoliopsida</taxon>
        <taxon>eudicotyledons</taxon>
        <taxon>Gunneridae</taxon>
        <taxon>Pentapetalae</taxon>
        <taxon>asterids</taxon>
        <taxon>Ericales</taxon>
        <taxon>Actinidiaceae</taxon>
        <taxon>Actinidia</taxon>
    </lineage>
</organism>
<reference evidence="3" key="2">
    <citation type="journal article" date="2018" name="BMC Genomics">
        <title>A manually annotated Actinidia chinensis var. chinensis (kiwifruit) genome highlights the challenges associated with draft genomes and gene prediction in plants.</title>
        <authorList>
            <person name="Pilkington S.M."/>
            <person name="Crowhurst R."/>
            <person name="Hilario E."/>
            <person name="Nardozza S."/>
            <person name="Fraser L."/>
            <person name="Peng Y."/>
            <person name="Gunaseelan K."/>
            <person name="Simpson R."/>
            <person name="Tahir J."/>
            <person name="Deroles S.C."/>
            <person name="Templeton K."/>
            <person name="Luo Z."/>
            <person name="Davy M."/>
            <person name="Cheng C."/>
            <person name="McNeilage M."/>
            <person name="Scaglione D."/>
            <person name="Liu Y."/>
            <person name="Zhang Q."/>
            <person name="Datson P."/>
            <person name="De Silva N."/>
            <person name="Gardiner S.E."/>
            <person name="Bassett H."/>
            <person name="Chagne D."/>
            <person name="McCallum J."/>
            <person name="Dzierzon H."/>
            <person name="Deng C."/>
            <person name="Wang Y.Y."/>
            <person name="Barron L."/>
            <person name="Manako K."/>
            <person name="Bowen J."/>
            <person name="Foster T.M."/>
            <person name="Erridge Z.A."/>
            <person name="Tiffin H."/>
            <person name="Waite C.N."/>
            <person name="Davies K.M."/>
            <person name="Grierson E.P."/>
            <person name="Laing W.A."/>
            <person name="Kirk R."/>
            <person name="Chen X."/>
            <person name="Wood M."/>
            <person name="Montefiori M."/>
            <person name="Brummell D.A."/>
            <person name="Schwinn K.E."/>
            <person name="Catanach A."/>
            <person name="Fullerton C."/>
            <person name="Li D."/>
            <person name="Meiyalaghan S."/>
            <person name="Nieuwenhuizen N."/>
            <person name="Read N."/>
            <person name="Prakash R."/>
            <person name="Hunter D."/>
            <person name="Zhang H."/>
            <person name="McKenzie M."/>
            <person name="Knabel M."/>
            <person name="Harris A."/>
            <person name="Allan A.C."/>
            <person name="Gleave A."/>
            <person name="Chen A."/>
            <person name="Janssen B.J."/>
            <person name="Plunkett B."/>
            <person name="Ampomah-Dwamena C."/>
            <person name="Voogd C."/>
            <person name="Leif D."/>
            <person name="Lafferty D."/>
            <person name="Souleyre E.J.F."/>
            <person name="Varkonyi-Gasic E."/>
            <person name="Gambi F."/>
            <person name="Hanley J."/>
            <person name="Yao J.L."/>
            <person name="Cheung J."/>
            <person name="David K.M."/>
            <person name="Warren B."/>
            <person name="Marsh K."/>
            <person name="Snowden K.C."/>
            <person name="Lin-Wang K."/>
            <person name="Brian L."/>
            <person name="Martinez-Sanchez M."/>
            <person name="Wang M."/>
            <person name="Ileperuma N."/>
            <person name="Macnee N."/>
            <person name="Campin R."/>
            <person name="McAtee P."/>
            <person name="Drummond R.S.M."/>
            <person name="Espley R.V."/>
            <person name="Ireland H.S."/>
            <person name="Wu R."/>
            <person name="Atkinson R.G."/>
            <person name="Karunairetnam S."/>
            <person name="Bulley S."/>
            <person name="Chunkath S."/>
            <person name="Hanley Z."/>
            <person name="Storey R."/>
            <person name="Thrimawithana A.H."/>
            <person name="Thomson S."/>
            <person name="David C."/>
            <person name="Testolin R."/>
            <person name="Huang H."/>
            <person name="Hellens R.P."/>
            <person name="Schaffer R.J."/>
        </authorList>
    </citation>
    <scope>NUCLEOTIDE SEQUENCE [LARGE SCALE GENOMIC DNA]</scope>
    <source>
        <strain evidence="3">cv. Red5</strain>
    </source>
</reference>
<proteinExistence type="predicted"/>
<dbReference type="Gramene" id="PSS08290">
    <property type="protein sequence ID" value="PSS08290"/>
    <property type="gene ID" value="CEY00_Acc18626"/>
</dbReference>
<evidence type="ECO:0000256" key="1">
    <source>
        <dbReference type="SAM" id="MobiDB-lite"/>
    </source>
</evidence>
<sequence>MTQVLELLHKLNEKVDNASTRLMILEKKVRKLQKDVKSLRMDKGKMEEEDEDEGENEEEKGEKEVDKEESKGEENDSAELEEEDSYTIESNGPSLTWLQITGYKYMLRHREMMKFSNTMETPLVLTHSPPISPLPALSPHATPPHTSPPPATQQPRSPN</sequence>
<evidence type="ECO:0000313" key="2">
    <source>
        <dbReference type="EMBL" id="PSS08290.1"/>
    </source>
</evidence>
<dbReference type="InParanoid" id="A0A2R6QI39"/>
<feature type="compositionally biased region" description="Acidic residues" evidence="1">
    <location>
        <begin position="47"/>
        <end position="59"/>
    </location>
</feature>
<feature type="region of interest" description="Disordered" evidence="1">
    <location>
        <begin position="124"/>
        <end position="159"/>
    </location>
</feature>
<dbReference type="EMBL" id="NKQK01000016">
    <property type="protein sequence ID" value="PSS08290.1"/>
    <property type="molecule type" value="Genomic_DNA"/>
</dbReference>
<feature type="region of interest" description="Disordered" evidence="1">
    <location>
        <begin position="35"/>
        <end position="93"/>
    </location>
</feature>
<name>A0A2R6QI39_ACTCC</name>
<feature type="compositionally biased region" description="Basic and acidic residues" evidence="1">
    <location>
        <begin position="60"/>
        <end position="74"/>
    </location>
</feature>
<accession>A0A2R6QI39</accession>
<feature type="compositionally biased region" description="Basic and acidic residues" evidence="1">
    <location>
        <begin position="35"/>
        <end position="46"/>
    </location>
</feature>